<feature type="transmembrane region" description="Helical" evidence="1">
    <location>
        <begin position="183"/>
        <end position="204"/>
    </location>
</feature>
<feature type="transmembrane region" description="Helical" evidence="1">
    <location>
        <begin position="58"/>
        <end position="79"/>
    </location>
</feature>
<dbReference type="EMBL" id="WBUI01000002">
    <property type="protein sequence ID" value="KAB2934753.1"/>
    <property type="molecule type" value="Genomic_DNA"/>
</dbReference>
<evidence type="ECO:0000256" key="1">
    <source>
        <dbReference type="SAM" id="Phobius"/>
    </source>
</evidence>
<organism evidence="2 3">
    <name type="scientific">Leptonema illini</name>
    <dbReference type="NCBI Taxonomy" id="183"/>
    <lineage>
        <taxon>Bacteria</taxon>
        <taxon>Pseudomonadati</taxon>
        <taxon>Spirochaetota</taxon>
        <taxon>Spirochaetia</taxon>
        <taxon>Leptospirales</taxon>
        <taxon>Leptospiraceae</taxon>
        <taxon>Leptonema</taxon>
    </lineage>
</organism>
<evidence type="ECO:0008006" key="4">
    <source>
        <dbReference type="Google" id="ProtNLM"/>
    </source>
</evidence>
<dbReference type="PANTHER" id="PTHR43044">
    <property type="match status" value="1"/>
</dbReference>
<dbReference type="PANTHER" id="PTHR43044:SF1">
    <property type="entry name" value="QUINOL:CYTOCHROME C OXIDOREDUCTASE QUINONE-BINDING SUBUNIT 2"/>
    <property type="match status" value="1"/>
</dbReference>
<keyword evidence="1" id="KW-0812">Transmembrane</keyword>
<reference evidence="2 3" key="1">
    <citation type="submission" date="2019-10" db="EMBL/GenBank/DDBJ databases">
        <title>Extracellular Electron Transfer in a Candidatus Methanoperedens spp. Enrichment Culture.</title>
        <authorList>
            <person name="Berger S."/>
            <person name="Rangel Shaw D."/>
            <person name="Berben T."/>
            <person name="In 'T Zandt M."/>
            <person name="Frank J."/>
            <person name="Reimann J."/>
            <person name="Jetten M.S.M."/>
            <person name="Welte C.U."/>
        </authorList>
    </citation>
    <scope>NUCLEOTIDE SEQUENCE [LARGE SCALE GENOMIC DNA]</scope>
    <source>
        <strain evidence="2">SB12</strain>
    </source>
</reference>
<feature type="transmembrane region" description="Helical" evidence="1">
    <location>
        <begin position="268"/>
        <end position="291"/>
    </location>
</feature>
<evidence type="ECO:0000313" key="3">
    <source>
        <dbReference type="Proteomes" id="UP000460298"/>
    </source>
</evidence>
<feature type="transmembrane region" description="Helical" evidence="1">
    <location>
        <begin position="345"/>
        <end position="364"/>
    </location>
</feature>
<feature type="transmembrane region" description="Helical" evidence="1">
    <location>
        <begin position="224"/>
        <end position="247"/>
    </location>
</feature>
<keyword evidence="1" id="KW-1133">Transmembrane helix</keyword>
<name>A0A833M009_9LEPT</name>
<gene>
    <name evidence="2" type="ORF">F9K24_02970</name>
</gene>
<protein>
    <recommendedName>
        <fullName evidence="4">Quinol:cytochrome C oxidoreductase</fullName>
    </recommendedName>
</protein>
<feature type="transmembrane region" description="Helical" evidence="1">
    <location>
        <begin position="152"/>
        <end position="171"/>
    </location>
</feature>
<feature type="transmembrane region" description="Helical" evidence="1">
    <location>
        <begin position="384"/>
        <end position="402"/>
    </location>
</feature>
<keyword evidence="1" id="KW-0472">Membrane</keyword>
<proteinExistence type="predicted"/>
<feature type="transmembrane region" description="Helical" evidence="1">
    <location>
        <begin position="311"/>
        <end position="333"/>
    </location>
</feature>
<feature type="transmembrane region" description="Helical" evidence="1">
    <location>
        <begin position="100"/>
        <end position="119"/>
    </location>
</feature>
<feature type="transmembrane region" description="Helical" evidence="1">
    <location>
        <begin position="20"/>
        <end position="38"/>
    </location>
</feature>
<accession>A0A833M009</accession>
<comment type="caution">
    <text evidence="2">The sequence shown here is derived from an EMBL/GenBank/DDBJ whole genome shotgun (WGS) entry which is preliminary data.</text>
</comment>
<dbReference type="Proteomes" id="UP000460298">
    <property type="component" value="Unassembled WGS sequence"/>
</dbReference>
<dbReference type="AlphaFoldDB" id="A0A833M009"/>
<sequence>MHLPGNDKLEFRISPMFRNVALGLMGLGLLLIAYQIIAPWHGSHAHGEPHEGYSNPRLFMSMNLALLVGIPVALGGVFFTALHHLSGAAWSTTVRRLSESFFWALPVLLVFLAVVLFGMKDVFGHWATYVPGSKPGDALLEVKAPYLNPTFFIIRNIVIFLIWIGFGFLFWKTSVKQDADGEFKHTSLLVKLSAGFMVVFGLTMSMSSWDLGMSVEPHWFSTMWAVYFFTGLGLSVFAAMILWIWYLKRAGYVAESVNTEHIHDLGKWLWGFTAGWAYIALGSQFLLIWYAHIPEETIFYHVRMYNDDMSYNAWGFMSLVIVMLRWILPFFLLIKREWKRNLNWLAINAVVVLVGQVLDMYWVLYPTLDGGHFIWPSIQELGPLLLLVGAFMLSTAWGLSRAKLIPVKDPRLEECLHSHH</sequence>
<evidence type="ECO:0000313" key="2">
    <source>
        <dbReference type="EMBL" id="KAB2934753.1"/>
    </source>
</evidence>